<dbReference type="Gene3D" id="3.40.50.10540">
    <property type="entry name" value="Crotonobetainyl-coa:carnitine coa-transferase, domain 1"/>
    <property type="match status" value="1"/>
</dbReference>
<evidence type="ECO:0000313" key="3">
    <source>
        <dbReference type="Proteomes" id="UP000249590"/>
    </source>
</evidence>
<feature type="region of interest" description="Disordered" evidence="1">
    <location>
        <begin position="1"/>
        <end position="46"/>
    </location>
</feature>
<dbReference type="InterPro" id="IPR050509">
    <property type="entry name" value="CoA-transferase_III"/>
</dbReference>
<organism evidence="2 3">
    <name type="scientific">Acuticoccus sediminis</name>
    <dbReference type="NCBI Taxonomy" id="2184697"/>
    <lineage>
        <taxon>Bacteria</taxon>
        <taxon>Pseudomonadati</taxon>
        <taxon>Pseudomonadota</taxon>
        <taxon>Alphaproteobacteria</taxon>
        <taxon>Hyphomicrobiales</taxon>
        <taxon>Amorphaceae</taxon>
        <taxon>Acuticoccus</taxon>
    </lineage>
</organism>
<proteinExistence type="predicted"/>
<comment type="caution">
    <text evidence="2">The sequence shown here is derived from an EMBL/GenBank/DDBJ whole genome shotgun (WGS) entry which is preliminary data.</text>
</comment>
<dbReference type="InterPro" id="IPR044855">
    <property type="entry name" value="CoA-Trfase_III_dom3_sf"/>
</dbReference>
<sequence length="411" mass="43677">MAVQHSAGKCEPFEGRGAVALARGGRTRRDTEKSREGEDVEPEGKRARACPVTGPLKGVKVVEFAAIGPVPLAGMLLADLGADIVRIERTGVATIDPDDIASRGRRFVALDLKDPAGIEDALRLIGAADVLMEGFRPGVMERLGLGPDIVAARNPELVYGRMTGWGQDGPLAKAAGHDINYIALTGALAAIGTPDEPVPPLNLIGDYAGGTMYLVMGILAALVERQASGRGQVIDCAMVDSVPGLLTMFHMLVRKGRQVEARQSNFLDGGAHFYRTYKCADGRFMSVGAIEPQFYAELRRIAGLDDPAFDAQWDTAAWPALRERMERVFAARTQAEWSGLFEGTDACVAPVLTMSEAPAHAHMAARGVFAERDGKLEASPAPRFSRSTLELPGKAAEAATTVGTVLDGWGG</sequence>
<evidence type="ECO:0000313" key="2">
    <source>
        <dbReference type="EMBL" id="RAH98762.1"/>
    </source>
</evidence>
<dbReference type="EMBL" id="QHHQ01000006">
    <property type="protein sequence ID" value="RAH98762.1"/>
    <property type="molecule type" value="Genomic_DNA"/>
</dbReference>
<reference evidence="2 3" key="1">
    <citation type="submission" date="2018-05" db="EMBL/GenBank/DDBJ databases">
        <title>Acuticoccus sediminis sp. nov., isolated from deep-sea sediment of Indian Ocean.</title>
        <authorList>
            <person name="Liu X."/>
            <person name="Lai Q."/>
            <person name="Du Y."/>
            <person name="Sun F."/>
            <person name="Zhang X."/>
            <person name="Wang S."/>
            <person name="Shao Z."/>
        </authorList>
    </citation>
    <scope>NUCLEOTIDE SEQUENCE [LARGE SCALE GENOMIC DNA]</scope>
    <source>
        <strain evidence="2 3">PTG4-2</strain>
    </source>
</reference>
<dbReference type="Pfam" id="PF02515">
    <property type="entry name" value="CoA_transf_3"/>
    <property type="match status" value="1"/>
</dbReference>
<dbReference type="InterPro" id="IPR023606">
    <property type="entry name" value="CoA-Trfase_III_dom_1_sf"/>
</dbReference>
<name>A0A8B2NHE2_9HYPH</name>
<dbReference type="GO" id="GO:0003824">
    <property type="term" value="F:catalytic activity"/>
    <property type="evidence" value="ECO:0007669"/>
    <property type="project" value="InterPro"/>
</dbReference>
<accession>A0A8B2NHE2</accession>
<dbReference type="InterPro" id="IPR003673">
    <property type="entry name" value="CoA-Trfase_fam_III"/>
</dbReference>
<dbReference type="Gene3D" id="3.30.1540.10">
    <property type="entry name" value="formyl-coa transferase, domain 3"/>
    <property type="match status" value="1"/>
</dbReference>
<dbReference type="PANTHER" id="PTHR48228:SF5">
    <property type="entry name" value="ALPHA-METHYLACYL-COA RACEMASE"/>
    <property type="match status" value="1"/>
</dbReference>
<evidence type="ECO:0000256" key="1">
    <source>
        <dbReference type="SAM" id="MobiDB-lite"/>
    </source>
</evidence>
<gene>
    <name evidence="2" type="ORF">DLJ53_24280</name>
</gene>
<dbReference type="OrthoDB" id="9806585at2"/>
<keyword evidence="3" id="KW-1185">Reference proteome</keyword>
<dbReference type="SUPFAM" id="SSF89796">
    <property type="entry name" value="CoA-transferase family III (CaiB/BaiF)"/>
    <property type="match status" value="1"/>
</dbReference>
<dbReference type="PANTHER" id="PTHR48228">
    <property type="entry name" value="SUCCINYL-COA--D-CITRAMALATE COA-TRANSFERASE"/>
    <property type="match status" value="1"/>
</dbReference>
<feature type="compositionally biased region" description="Low complexity" evidence="1">
    <location>
        <begin position="15"/>
        <end position="24"/>
    </location>
</feature>
<protein>
    <submittedName>
        <fullName evidence="2">Carnitine dehydratase</fullName>
    </submittedName>
</protein>
<feature type="compositionally biased region" description="Basic and acidic residues" evidence="1">
    <location>
        <begin position="27"/>
        <end position="46"/>
    </location>
</feature>
<dbReference type="AlphaFoldDB" id="A0A8B2NHE2"/>
<dbReference type="Proteomes" id="UP000249590">
    <property type="component" value="Unassembled WGS sequence"/>
</dbReference>